<comment type="caution">
    <text evidence="2">The sequence shown here is derived from an EMBL/GenBank/DDBJ whole genome shotgun (WGS) entry which is preliminary data.</text>
</comment>
<dbReference type="Gene3D" id="2.60.120.560">
    <property type="entry name" value="Exo-inulinase, domain 1"/>
    <property type="match status" value="1"/>
</dbReference>
<evidence type="ECO:0000313" key="3">
    <source>
        <dbReference type="Proteomes" id="UP000317238"/>
    </source>
</evidence>
<organism evidence="2 3">
    <name type="scientific">Crateriforma conspicua</name>
    <dbReference type="NCBI Taxonomy" id="2527996"/>
    <lineage>
        <taxon>Bacteria</taxon>
        <taxon>Pseudomonadati</taxon>
        <taxon>Planctomycetota</taxon>
        <taxon>Planctomycetia</taxon>
        <taxon>Planctomycetales</taxon>
        <taxon>Planctomycetaceae</taxon>
        <taxon>Crateriforma</taxon>
    </lineage>
</organism>
<dbReference type="GO" id="GO:0016787">
    <property type="term" value="F:hydrolase activity"/>
    <property type="evidence" value="ECO:0007669"/>
    <property type="project" value="InterPro"/>
</dbReference>
<keyword evidence="3" id="KW-1185">Reference proteome</keyword>
<feature type="domain" description="3-keto-alpha-glucoside-1,2-lyase/3-keto-2-hydroxy-glucal hydratase" evidence="1">
    <location>
        <begin position="55"/>
        <end position="239"/>
    </location>
</feature>
<reference evidence="2 3" key="1">
    <citation type="submission" date="2019-02" db="EMBL/GenBank/DDBJ databases">
        <title>Deep-cultivation of Planctomycetes and their phenomic and genomic characterization uncovers novel biology.</title>
        <authorList>
            <person name="Wiegand S."/>
            <person name="Jogler M."/>
            <person name="Boedeker C."/>
            <person name="Pinto D."/>
            <person name="Vollmers J."/>
            <person name="Rivas-Marin E."/>
            <person name="Kohn T."/>
            <person name="Peeters S.H."/>
            <person name="Heuer A."/>
            <person name="Rast P."/>
            <person name="Oberbeckmann S."/>
            <person name="Bunk B."/>
            <person name="Jeske O."/>
            <person name="Meyerdierks A."/>
            <person name="Storesund J.E."/>
            <person name="Kallscheuer N."/>
            <person name="Luecker S."/>
            <person name="Lage O.M."/>
            <person name="Pohl T."/>
            <person name="Merkel B.J."/>
            <person name="Hornburger P."/>
            <person name="Mueller R.-W."/>
            <person name="Bruemmer F."/>
            <person name="Labrenz M."/>
            <person name="Spormann A.M."/>
            <person name="Op Den Camp H."/>
            <person name="Overmann J."/>
            <person name="Amann R."/>
            <person name="Jetten M.S.M."/>
            <person name="Mascher T."/>
            <person name="Medema M.H."/>
            <person name="Devos D.P."/>
            <person name="Kaster A.-K."/>
            <person name="Ovreas L."/>
            <person name="Rohde M."/>
            <person name="Galperin M.Y."/>
            <person name="Jogler C."/>
        </authorList>
    </citation>
    <scope>NUCLEOTIDE SEQUENCE [LARGE SCALE GENOMIC DNA]</scope>
    <source>
        <strain evidence="2 3">Pan14r</strain>
    </source>
</reference>
<evidence type="ECO:0000313" key="2">
    <source>
        <dbReference type="EMBL" id="TWT70414.1"/>
    </source>
</evidence>
<gene>
    <name evidence="2" type="ORF">Pan14r_27200</name>
</gene>
<dbReference type="Proteomes" id="UP000317238">
    <property type="component" value="Unassembled WGS sequence"/>
</dbReference>
<name>A0A5C5Y5L4_9PLAN</name>
<proteinExistence type="predicted"/>
<dbReference type="EMBL" id="SJPL01000001">
    <property type="protein sequence ID" value="TWT70414.1"/>
    <property type="molecule type" value="Genomic_DNA"/>
</dbReference>
<evidence type="ECO:0000259" key="1">
    <source>
        <dbReference type="Pfam" id="PF06439"/>
    </source>
</evidence>
<protein>
    <recommendedName>
        <fullName evidence="1">3-keto-alpha-glucoside-1,2-lyase/3-keto-2-hydroxy-glucal hydratase domain-containing protein</fullName>
    </recommendedName>
</protein>
<dbReference type="InterPro" id="IPR010496">
    <property type="entry name" value="AL/BT2_dom"/>
</dbReference>
<sequence length="243" mass="28039">MVPLGTRRIRFPVLMVFSMRFQRRWMMVFVSGMLPWLVLMCADTTDADSPVATGDWIGLFDGHSLDGWEGDPQYFRVQDGCIVAGTLKKKIPHNYFLCTRETYGDFELSFEAKLVGEGKNAGVQFRSQRIPDETEVRGYQADIGIAWKRPVWGALYDESRRRKMLAEPDAQLAKSLVRPGQWNEMRVICRGDRIQIYLNGTQTVDYREDDDTIERTGVIGLQIHSGPPTEAWYREIRLRRLDP</sequence>
<accession>A0A5C5Y5L4</accession>
<dbReference type="AlphaFoldDB" id="A0A5C5Y5L4"/>
<dbReference type="Pfam" id="PF06439">
    <property type="entry name" value="3keto-disac_hyd"/>
    <property type="match status" value="1"/>
</dbReference>